<dbReference type="InterPro" id="IPR002401">
    <property type="entry name" value="Cyt_P450_E_grp-I"/>
</dbReference>
<keyword evidence="11" id="KW-1185">Reference proteome</keyword>
<keyword evidence="4 8" id="KW-0479">Metal-binding</keyword>
<comment type="caution">
    <text evidence="10">The sequence shown here is derived from an EMBL/GenBank/DDBJ whole genome shotgun (WGS) entry which is preliminary data.</text>
</comment>
<evidence type="ECO:0000256" key="3">
    <source>
        <dbReference type="ARBA" id="ARBA00022617"/>
    </source>
</evidence>
<proteinExistence type="inferred from homology"/>
<dbReference type="GO" id="GO:0004497">
    <property type="term" value="F:monooxygenase activity"/>
    <property type="evidence" value="ECO:0007669"/>
    <property type="project" value="UniProtKB-KW"/>
</dbReference>
<evidence type="ECO:0000256" key="4">
    <source>
        <dbReference type="ARBA" id="ARBA00022723"/>
    </source>
</evidence>
<keyword evidence="7 9" id="KW-0503">Monooxygenase</keyword>
<evidence type="ECO:0000256" key="1">
    <source>
        <dbReference type="ARBA" id="ARBA00001971"/>
    </source>
</evidence>
<dbReference type="PRINTS" id="PR00463">
    <property type="entry name" value="EP450I"/>
</dbReference>
<dbReference type="CDD" id="cd11058">
    <property type="entry name" value="CYP60B-like"/>
    <property type="match status" value="1"/>
</dbReference>
<organism evidence="10 11">
    <name type="scientific">Colletotrichum zoysiae</name>
    <dbReference type="NCBI Taxonomy" id="1216348"/>
    <lineage>
        <taxon>Eukaryota</taxon>
        <taxon>Fungi</taxon>
        <taxon>Dikarya</taxon>
        <taxon>Ascomycota</taxon>
        <taxon>Pezizomycotina</taxon>
        <taxon>Sordariomycetes</taxon>
        <taxon>Hypocreomycetidae</taxon>
        <taxon>Glomerellales</taxon>
        <taxon>Glomerellaceae</taxon>
        <taxon>Colletotrichum</taxon>
        <taxon>Colletotrichum graminicola species complex</taxon>
    </lineage>
</organism>
<dbReference type="GO" id="GO:0009403">
    <property type="term" value="P:toxin biosynthetic process"/>
    <property type="evidence" value="ECO:0007669"/>
    <property type="project" value="UniProtKB-ARBA"/>
</dbReference>
<dbReference type="InterPro" id="IPR036396">
    <property type="entry name" value="Cyt_P450_sf"/>
</dbReference>
<evidence type="ECO:0000256" key="5">
    <source>
        <dbReference type="ARBA" id="ARBA00023002"/>
    </source>
</evidence>
<dbReference type="PANTHER" id="PTHR24305">
    <property type="entry name" value="CYTOCHROME P450"/>
    <property type="match status" value="1"/>
</dbReference>
<keyword evidence="3 8" id="KW-0349">Heme</keyword>
<dbReference type="EMBL" id="MU842847">
    <property type="protein sequence ID" value="KAK2030760.1"/>
    <property type="molecule type" value="Genomic_DNA"/>
</dbReference>
<dbReference type="Pfam" id="PF00067">
    <property type="entry name" value="p450"/>
    <property type="match status" value="1"/>
</dbReference>
<dbReference type="PROSITE" id="PS00086">
    <property type="entry name" value="CYTOCHROME_P450"/>
    <property type="match status" value="1"/>
</dbReference>
<dbReference type="Proteomes" id="UP001232148">
    <property type="component" value="Unassembled WGS sequence"/>
</dbReference>
<evidence type="ECO:0000256" key="7">
    <source>
        <dbReference type="ARBA" id="ARBA00023033"/>
    </source>
</evidence>
<dbReference type="FunFam" id="1.10.630.10:FF:000047">
    <property type="entry name" value="Cytochrome P450 monooxygenase"/>
    <property type="match status" value="1"/>
</dbReference>
<evidence type="ECO:0000256" key="6">
    <source>
        <dbReference type="ARBA" id="ARBA00023004"/>
    </source>
</evidence>
<keyword evidence="5 9" id="KW-0560">Oxidoreductase</keyword>
<dbReference type="GO" id="GO:0016705">
    <property type="term" value="F:oxidoreductase activity, acting on paired donors, with incorporation or reduction of molecular oxygen"/>
    <property type="evidence" value="ECO:0007669"/>
    <property type="project" value="InterPro"/>
</dbReference>
<feature type="binding site" description="axial binding residue" evidence="8">
    <location>
        <position position="446"/>
    </location>
    <ligand>
        <name>heme</name>
        <dbReference type="ChEBI" id="CHEBI:30413"/>
    </ligand>
    <ligandPart>
        <name>Fe</name>
        <dbReference type="ChEBI" id="CHEBI:18248"/>
    </ligandPart>
</feature>
<name>A0AAD9HKS4_9PEZI</name>
<dbReference type="PRINTS" id="PR00385">
    <property type="entry name" value="P450"/>
</dbReference>
<dbReference type="PANTHER" id="PTHR24305:SF230">
    <property type="entry name" value="P450, PUTATIVE (EUROFUNG)-RELATED"/>
    <property type="match status" value="1"/>
</dbReference>
<dbReference type="InterPro" id="IPR050121">
    <property type="entry name" value="Cytochrome_P450_monoxygenase"/>
</dbReference>
<protein>
    <submittedName>
        <fullName evidence="10">Cytochrome P450</fullName>
    </submittedName>
</protein>
<dbReference type="Gene3D" id="1.10.630.10">
    <property type="entry name" value="Cytochrome P450"/>
    <property type="match status" value="1"/>
</dbReference>
<keyword evidence="6 8" id="KW-0408">Iron</keyword>
<dbReference type="SUPFAM" id="SSF48264">
    <property type="entry name" value="Cytochrome P450"/>
    <property type="match status" value="1"/>
</dbReference>
<gene>
    <name evidence="10" type="ORF">LX32DRAFT_727022</name>
</gene>
<dbReference type="GO" id="GO:0020037">
    <property type="term" value="F:heme binding"/>
    <property type="evidence" value="ECO:0007669"/>
    <property type="project" value="InterPro"/>
</dbReference>
<evidence type="ECO:0000256" key="2">
    <source>
        <dbReference type="ARBA" id="ARBA00010617"/>
    </source>
</evidence>
<dbReference type="AlphaFoldDB" id="A0AAD9HKS4"/>
<comment type="cofactor">
    <cofactor evidence="1 8">
        <name>heme</name>
        <dbReference type="ChEBI" id="CHEBI:30413"/>
    </cofactor>
</comment>
<sequence length="502" mass="57546">MIIPYDIPSFSNLQLAVALLAILLTLGIVRLLSTAVYNVYFHPLRDYPGPKLFAASRIPFSRMFIGGKAHLKLEELHKKYGPVVRIGPELIDFADTLAFKDLMGHSKGGGVAENYKDPMNTKNKPHSMINAGREDHARMRRVLSHGFSAQSMVEQQPLIQKQIDLLVQRLHEHCEDGREPVDMVKWYNYTTFDIIGDLSFGEPFGCLESSDYHPWVSSIFHAIHAALYKNQFSRHWITKPFAEWLVPKRLKEHQKLHNELSLEKIRRRMNLGEARPDFVQSMMMKEGSLAMSRVEIEQTADTLIIAGSETTASALSGATFLLTTSPDAMAKLVEEVRTSFKSEKDIDILSVQKLRYMLAVLNETMRIYPVVPMGLTRIIKPGGDYICERFVPEGTRVMVSQWPMYRNEEHFAQPESFIPERWLGDERFANDNKSALLPFSVGPRNCIGRNLAMTEMRVILAKVIWNFDMEISDDSRDWMDQKLYGLWKKGPLNVRLTPREKE</sequence>
<reference evidence="10" key="1">
    <citation type="submission" date="2021-06" db="EMBL/GenBank/DDBJ databases">
        <title>Comparative genomics, transcriptomics and evolutionary studies reveal genomic signatures of adaptation to plant cell wall in hemibiotrophic fungi.</title>
        <authorList>
            <consortium name="DOE Joint Genome Institute"/>
            <person name="Baroncelli R."/>
            <person name="Diaz J.F."/>
            <person name="Benocci T."/>
            <person name="Peng M."/>
            <person name="Battaglia E."/>
            <person name="Haridas S."/>
            <person name="Andreopoulos W."/>
            <person name="Labutti K."/>
            <person name="Pangilinan J."/>
            <person name="Floch G.L."/>
            <person name="Makela M.R."/>
            <person name="Henrissat B."/>
            <person name="Grigoriev I.V."/>
            <person name="Crouch J.A."/>
            <person name="De Vries R.P."/>
            <person name="Sukno S.A."/>
            <person name="Thon M.R."/>
        </authorList>
    </citation>
    <scope>NUCLEOTIDE SEQUENCE</scope>
    <source>
        <strain evidence="10">MAFF235873</strain>
    </source>
</reference>
<accession>A0AAD9HKS4</accession>
<evidence type="ECO:0000256" key="9">
    <source>
        <dbReference type="RuleBase" id="RU000461"/>
    </source>
</evidence>
<evidence type="ECO:0000313" key="11">
    <source>
        <dbReference type="Proteomes" id="UP001232148"/>
    </source>
</evidence>
<dbReference type="InterPro" id="IPR001128">
    <property type="entry name" value="Cyt_P450"/>
</dbReference>
<dbReference type="GO" id="GO:0005506">
    <property type="term" value="F:iron ion binding"/>
    <property type="evidence" value="ECO:0007669"/>
    <property type="project" value="InterPro"/>
</dbReference>
<evidence type="ECO:0000256" key="8">
    <source>
        <dbReference type="PIRSR" id="PIRSR602401-1"/>
    </source>
</evidence>
<evidence type="ECO:0000313" key="10">
    <source>
        <dbReference type="EMBL" id="KAK2030760.1"/>
    </source>
</evidence>
<comment type="similarity">
    <text evidence="2 9">Belongs to the cytochrome P450 family.</text>
</comment>
<dbReference type="InterPro" id="IPR017972">
    <property type="entry name" value="Cyt_P450_CS"/>
</dbReference>